<dbReference type="PANTHER" id="PTHR10371">
    <property type="entry name" value="NADH DEHYDROGENASE UBIQUINONE FLAVOPROTEIN 2, MITOCHONDRIAL"/>
    <property type="match status" value="1"/>
</dbReference>
<evidence type="ECO:0000256" key="2">
    <source>
        <dbReference type="ARBA" id="ARBA00019898"/>
    </source>
</evidence>
<evidence type="ECO:0000256" key="1">
    <source>
        <dbReference type="ARBA" id="ARBA00010643"/>
    </source>
</evidence>
<dbReference type="CDD" id="cd03064">
    <property type="entry name" value="TRX_Fd_NuoE"/>
    <property type="match status" value="1"/>
</dbReference>
<reference evidence="10 11" key="1">
    <citation type="submission" date="2019-05" db="EMBL/GenBank/DDBJ databases">
        <title>Microbulbifer harenosus sp. nov., an alginate-degrading bacterium isolated from coastal sand.</title>
        <authorList>
            <person name="Huang H."/>
            <person name="Mo K."/>
            <person name="Bao S."/>
        </authorList>
    </citation>
    <scope>NUCLEOTIDE SEQUENCE [LARGE SCALE GENOMIC DNA]</scope>
    <source>
        <strain evidence="10 11">HB161719</strain>
    </source>
</reference>
<evidence type="ECO:0000256" key="4">
    <source>
        <dbReference type="ARBA" id="ARBA00022723"/>
    </source>
</evidence>
<keyword evidence="3" id="KW-0001">2Fe-2S</keyword>
<evidence type="ECO:0000256" key="7">
    <source>
        <dbReference type="ARBA" id="ARBA00031580"/>
    </source>
</evidence>
<dbReference type="InterPro" id="IPR036249">
    <property type="entry name" value="Thioredoxin-like_sf"/>
</dbReference>
<dbReference type="PANTHER" id="PTHR10371:SF3">
    <property type="entry name" value="NADH DEHYDROGENASE [UBIQUINONE] FLAVOPROTEIN 2, MITOCHONDRIAL"/>
    <property type="match status" value="1"/>
</dbReference>
<evidence type="ECO:0000256" key="6">
    <source>
        <dbReference type="ARBA" id="ARBA00023014"/>
    </source>
</evidence>
<dbReference type="Pfam" id="PF01257">
    <property type="entry name" value="2Fe-2S_thioredx"/>
    <property type="match status" value="1"/>
</dbReference>
<evidence type="ECO:0000313" key="11">
    <source>
        <dbReference type="Proteomes" id="UP000306791"/>
    </source>
</evidence>
<evidence type="ECO:0000256" key="8">
    <source>
        <dbReference type="ARBA" id="ARBA00032788"/>
    </source>
</evidence>
<gene>
    <name evidence="10" type="primary">nuoE</name>
    <name evidence="10" type="ORF">FDY93_02105</name>
</gene>
<sequence>MTLERITPELSTEEIRDIDAEAGHYPHKSAVLLEALRIVQQHRGWVSDGSLQALASYLKCPIAELEALATYYQLIFREPVGKHVIYCCNSVSCWMLGGDGLQAHLQNRLQISPGESSRDGLFTLLETPCLGDCDRAPVMMVGREMYRQLSRETLDAMLSELRARDGQQPMSDHREQ</sequence>
<comment type="cofactor">
    <cofactor evidence="9">
        <name>[2Fe-2S] cluster</name>
        <dbReference type="ChEBI" id="CHEBI:190135"/>
    </cofactor>
</comment>
<keyword evidence="10" id="KW-0560">Oxidoreductase</keyword>
<dbReference type="InterPro" id="IPR002023">
    <property type="entry name" value="NuoE-like"/>
</dbReference>
<evidence type="ECO:0000256" key="9">
    <source>
        <dbReference type="ARBA" id="ARBA00034078"/>
    </source>
</evidence>
<dbReference type="NCBIfam" id="NF005722">
    <property type="entry name" value="PRK07539.1-2"/>
    <property type="match status" value="1"/>
</dbReference>
<protein>
    <recommendedName>
        <fullName evidence="2">NADH-quinone oxidoreductase subunit E</fullName>
    </recommendedName>
    <alternativeName>
        <fullName evidence="7">NADH dehydrogenase I subunit E</fullName>
    </alternativeName>
    <alternativeName>
        <fullName evidence="8">NDH-1 subunit E</fullName>
    </alternativeName>
</protein>
<dbReference type="GO" id="GO:0016491">
    <property type="term" value="F:oxidoreductase activity"/>
    <property type="evidence" value="ECO:0007669"/>
    <property type="project" value="UniProtKB-KW"/>
</dbReference>
<comment type="similarity">
    <text evidence="1">Belongs to the complex I 24 kDa subunit family.</text>
</comment>
<keyword evidence="11" id="KW-1185">Reference proteome</keyword>
<comment type="caution">
    <text evidence="10">The sequence shown here is derived from an EMBL/GenBank/DDBJ whole genome shotgun (WGS) entry which is preliminary data.</text>
</comment>
<dbReference type="InterPro" id="IPR042128">
    <property type="entry name" value="NuoE_dom"/>
</dbReference>
<dbReference type="PROSITE" id="PS01099">
    <property type="entry name" value="COMPLEX1_24K"/>
    <property type="match status" value="1"/>
</dbReference>
<dbReference type="Proteomes" id="UP000306791">
    <property type="component" value="Unassembled WGS sequence"/>
</dbReference>
<name>A0ABY2UME9_9GAMM</name>
<keyword evidence="6" id="KW-0411">Iron-sulfur</keyword>
<evidence type="ECO:0000313" key="10">
    <source>
        <dbReference type="EMBL" id="TLM79678.1"/>
    </source>
</evidence>
<dbReference type="Gene3D" id="1.10.10.1590">
    <property type="entry name" value="NADH-quinone oxidoreductase subunit E"/>
    <property type="match status" value="1"/>
</dbReference>
<proteinExistence type="inferred from homology"/>
<keyword evidence="4" id="KW-0479">Metal-binding</keyword>
<dbReference type="SUPFAM" id="SSF52833">
    <property type="entry name" value="Thioredoxin-like"/>
    <property type="match status" value="1"/>
</dbReference>
<dbReference type="Gene3D" id="3.40.30.10">
    <property type="entry name" value="Glutaredoxin"/>
    <property type="match status" value="1"/>
</dbReference>
<evidence type="ECO:0000256" key="3">
    <source>
        <dbReference type="ARBA" id="ARBA00022714"/>
    </source>
</evidence>
<dbReference type="EMBL" id="VANI01000002">
    <property type="protein sequence ID" value="TLM79678.1"/>
    <property type="molecule type" value="Genomic_DNA"/>
</dbReference>
<keyword evidence="5" id="KW-0408">Iron</keyword>
<accession>A0ABY2UME9</accession>
<dbReference type="PIRSF" id="PIRSF000216">
    <property type="entry name" value="NADH_DH_24kDa"/>
    <property type="match status" value="1"/>
</dbReference>
<dbReference type="InterPro" id="IPR041921">
    <property type="entry name" value="NuoE_N"/>
</dbReference>
<organism evidence="10 11">
    <name type="scientific">Microbulbifer harenosus</name>
    <dbReference type="NCBI Taxonomy" id="2576840"/>
    <lineage>
        <taxon>Bacteria</taxon>
        <taxon>Pseudomonadati</taxon>
        <taxon>Pseudomonadota</taxon>
        <taxon>Gammaproteobacteria</taxon>
        <taxon>Cellvibrionales</taxon>
        <taxon>Microbulbiferaceae</taxon>
        <taxon>Microbulbifer</taxon>
    </lineage>
</organism>
<evidence type="ECO:0000256" key="5">
    <source>
        <dbReference type="ARBA" id="ARBA00023004"/>
    </source>
</evidence>